<dbReference type="InterPro" id="IPR036116">
    <property type="entry name" value="FN3_sf"/>
</dbReference>
<dbReference type="EMBL" id="CAJNDS010002260">
    <property type="protein sequence ID" value="CAE7398238.1"/>
    <property type="molecule type" value="Genomic_DNA"/>
</dbReference>
<comment type="caution">
    <text evidence="2">The sequence shown here is derived from an EMBL/GenBank/DDBJ whole genome shotgun (WGS) entry which is preliminary data.</text>
</comment>
<dbReference type="CDD" id="cd00063">
    <property type="entry name" value="FN3"/>
    <property type="match status" value="1"/>
</dbReference>
<keyword evidence="3" id="KW-1185">Reference proteome</keyword>
<proteinExistence type="predicted"/>
<dbReference type="AlphaFoldDB" id="A0A812QPX8"/>
<dbReference type="OrthoDB" id="428111at2759"/>
<organism evidence="2 3">
    <name type="scientific">Symbiodinium natans</name>
    <dbReference type="NCBI Taxonomy" id="878477"/>
    <lineage>
        <taxon>Eukaryota</taxon>
        <taxon>Sar</taxon>
        <taxon>Alveolata</taxon>
        <taxon>Dinophyceae</taxon>
        <taxon>Suessiales</taxon>
        <taxon>Symbiodiniaceae</taxon>
        <taxon>Symbiodinium</taxon>
    </lineage>
</organism>
<protein>
    <recommendedName>
        <fullName evidence="1">Fibronectin type-III domain-containing protein</fullName>
    </recommendedName>
</protein>
<dbReference type="Gene3D" id="2.60.40.10">
    <property type="entry name" value="Immunoglobulins"/>
    <property type="match status" value="1"/>
</dbReference>
<dbReference type="InterPro" id="IPR013783">
    <property type="entry name" value="Ig-like_fold"/>
</dbReference>
<evidence type="ECO:0000313" key="2">
    <source>
        <dbReference type="EMBL" id="CAE7398238.1"/>
    </source>
</evidence>
<gene>
    <name evidence="2" type="ORF">SNAT2548_LOCUS21682</name>
</gene>
<dbReference type="Pfam" id="PF00041">
    <property type="entry name" value="fn3"/>
    <property type="match status" value="1"/>
</dbReference>
<dbReference type="Proteomes" id="UP000604046">
    <property type="component" value="Unassembled WGS sequence"/>
</dbReference>
<accession>A0A812QPX8</accession>
<reference evidence="2" key="1">
    <citation type="submission" date="2021-02" db="EMBL/GenBank/DDBJ databases">
        <authorList>
            <person name="Dougan E. K."/>
            <person name="Rhodes N."/>
            <person name="Thang M."/>
            <person name="Chan C."/>
        </authorList>
    </citation>
    <scope>NUCLEOTIDE SEQUENCE</scope>
</reference>
<dbReference type="PROSITE" id="PS50853">
    <property type="entry name" value="FN3"/>
    <property type="match status" value="1"/>
</dbReference>
<evidence type="ECO:0000313" key="3">
    <source>
        <dbReference type="Proteomes" id="UP000604046"/>
    </source>
</evidence>
<dbReference type="InterPro" id="IPR003961">
    <property type="entry name" value="FN3_dom"/>
</dbReference>
<feature type="domain" description="Fibronectin type-III" evidence="1">
    <location>
        <begin position="571"/>
        <end position="669"/>
    </location>
</feature>
<evidence type="ECO:0000259" key="1">
    <source>
        <dbReference type="PROSITE" id="PS50853"/>
    </source>
</evidence>
<dbReference type="SUPFAM" id="SSF49265">
    <property type="entry name" value="Fibronectin type III"/>
    <property type="match status" value="1"/>
</dbReference>
<sequence length="763" mass="83992">MARSTVPVRSVAQALSNLQICDEDLMQASLHCFQKCPELLLVTLLRRCVQLCAGLDCCTEAVAIPPSLSMDAFHAFQVPAWYGGASGAGGYDSTSSRPAVKREDGFLHKGRETPADASAASAWSTRAAGACAAVEAKHAGVVQLLASRLRSMQAQLKQPGHAKWRSFYAFIVQTLQGVHWLVYHHDDDNDDENDDGWMRVLAALVLSFGTADDWPTCDNRAFRDDEIEPGGLKLLGVKESPLGYYPQAKAAVTHEHFFQQLRAVLSDDCPRVLVEVGLQPAAGALQNWSTASLWLRYFNHSGIILAVDPVETYLQHWTEGLKEPWSSRGSLQVRALQAALGARSGAEAQVFFDTKDGKVAAAEQVQERCLAAGPAMDDPVHPCFLVRRQRDLAVAAPTRTLDDVWKENLSRRHIDFLQVNAGMAGMASVLERGFAKVLSSRSVTIFAFRIDDMWTKSELQKVVKILDAHQYFSMLGLVCENSTQVGSFGYHGPDSHVGPTTYLPLTSMDIDLILDWDRMPLPQNLLAFDLQQPDVFKTVQLGDVQCDAEQDAEGTCREDDAQCQRDALTGPPERPQLVHVTKSGSRSITFEWRPHPEGPTPDSYLLRIDPGAFEEVVDHDTFDALTNVQTYTMNGLRPNVEYTIALRAMGFGGESGKVTLTHRTETEDTAVADSQYEILESTHCGMGAAEEVQPAGPAPEGASYFPGVSDVDGCRARCERNRSCVAFQVNSGNACWLYRRKPSNQRLAGRQSDVGWWCAVRRD</sequence>
<name>A0A812QPX8_9DINO</name>
<dbReference type="SMART" id="SM00060">
    <property type="entry name" value="FN3"/>
    <property type="match status" value="1"/>
</dbReference>